<keyword evidence="5" id="KW-0547">Nucleotide-binding</keyword>
<dbReference type="GO" id="GO:0016743">
    <property type="term" value="F:carboxyl- or carbamoyltransferase activity"/>
    <property type="evidence" value="ECO:0007669"/>
    <property type="project" value="InterPro"/>
</dbReference>
<keyword evidence="4" id="KW-0808">Transferase</keyword>
<comment type="pathway">
    <text evidence="1">Lipid metabolism; malonyl-CoA biosynthesis; malonyl-CoA from acetyl-CoA: step 1/1.</text>
</comment>
<gene>
    <name evidence="12" type="ORF">METZ01_LOCUS19313</name>
</gene>
<evidence type="ECO:0000256" key="4">
    <source>
        <dbReference type="ARBA" id="ARBA00022679"/>
    </source>
</evidence>
<comment type="catalytic activity">
    <reaction evidence="10">
        <text>N(6)-carboxybiotinyl-L-lysyl-[protein] + acetyl-CoA = N(6)-biotinyl-L-lysyl-[protein] + malonyl-CoA</text>
        <dbReference type="Rhea" id="RHEA:54728"/>
        <dbReference type="Rhea" id="RHEA-COMP:10505"/>
        <dbReference type="Rhea" id="RHEA-COMP:10506"/>
        <dbReference type="ChEBI" id="CHEBI:57288"/>
        <dbReference type="ChEBI" id="CHEBI:57384"/>
        <dbReference type="ChEBI" id="CHEBI:83144"/>
        <dbReference type="ChEBI" id="CHEBI:83145"/>
        <dbReference type="EC" id="2.1.3.15"/>
    </reaction>
</comment>
<evidence type="ECO:0000256" key="9">
    <source>
        <dbReference type="ARBA" id="ARBA00023160"/>
    </source>
</evidence>
<dbReference type="InterPro" id="IPR011763">
    <property type="entry name" value="COA_CT_C"/>
</dbReference>
<feature type="domain" description="CoA carboxyltransferase C-terminal" evidence="11">
    <location>
        <begin position="40"/>
        <end position="292"/>
    </location>
</feature>
<accession>A0A381PK59</accession>
<dbReference type="NCBIfam" id="TIGR00513">
    <property type="entry name" value="accA"/>
    <property type="match status" value="1"/>
</dbReference>
<dbReference type="GO" id="GO:2001295">
    <property type="term" value="P:malonyl-CoA biosynthetic process"/>
    <property type="evidence" value="ECO:0007669"/>
    <property type="project" value="UniProtKB-UniPathway"/>
</dbReference>
<dbReference type="HAMAP" id="MF_00823">
    <property type="entry name" value="AcetylCoA_CT_alpha"/>
    <property type="match status" value="1"/>
</dbReference>
<dbReference type="Gene3D" id="3.90.226.10">
    <property type="entry name" value="2-enoyl-CoA Hydratase, Chain A, domain 1"/>
    <property type="match status" value="1"/>
</dbReference>
<dbReference type="PROSITE" id="PS50989">
    <property type="entry name" value="COA_CT_CTER"/>
    <property type="match status" value="1"/>
</dbReference>
<evidence type="ECO:0000259" key="11">
    <source>
        <dbReference type="PROSITE" id="PS50989"/>
    </source>
</evidence>
<evidence type="ECO:0000256" key="10">
    <source>
        <dbReference type="ARBA" id="ARBA00049152"/>
    </source>
</evidence>
<dbReference type="NCBIfam" id="NF041504">
    <property type="entry name" value="AccA_sub"/>
    <property type="match status" value="1"/>
</dbReference>
<protein>
    <recommendedName>
        <fullName evidence="2">acetyl-CoA carboxytransferase</fullName>
        <ecNumber evidence="2">2.1.3.15</ecNumber>
    </recommendedName>
</protein>
<evidence type="ECO:0000256" key="6">
    <source>
        <dbReference type="ARBA" id="ARBA00022832"/>
    </source>
</evidence>
<dbReference type="AlphaFoldDB" id="A0A381PK59"/>
<dbReference type="PANTHER" id="PTHR42853:SF3">
    <property type="entry name" value="ACETYL-COENZYME A CARBOXYLASE CARBOXYL TRANSFERASE SUBUNIT ALPHA, CHLOROPLASTIC"/>
    <property type="match status" value="1"/>
</dbReference>
<dbReference type="GO" id="GO:0009317">
    <property type="term" value="C:acetyl-CoA carboxylase complex"/>
    <property type="evidence" value="ECO:0007669"/>
    <property type="project" value="InterPro"/>
</dbReference>
<dbReference type="EMBL" id="UINC01000984">
    <property type="protein sequence ID" value="SUZ66459.1"/>
    <property type="molecule type" value="Genomic_DNA"/>
</dbReference>
<evidence type="ECO:0000256" key="1">
    <source>
        <dbReference type="ARBA" id="ARBA00004956"/>
    </source>
</evidence>
<dbReference type="GO" id="GO:0003989">
    <property type="term" value="F:acetyl-CoA carboxylase activity"/>
    <property type="evidence" value="ECO:0007669"/>
    <property type="project" value="InterPro"/>
</dbReference>
<dbReference type="NCBIfam" id="NF004344">
    <property type="entry name" value="PRK05724.1"/>
    <property type="match status" value="1"/>
</dbReference>
<dbReference type="Pfam" id="PF03255">
    <property type="entry name" value="ACCA"/>
    <property type="match status" value="1"/>
</dbReference>
<keyword evidence="7" id="KW-0067">ATP-binding</keyword>
<keyword evidence="3" id="KW-0444">Lipid biosynthesis</keyword>
<evidence type="ECO:0000256" key="8">
    <source>
        <dbReference type="ARBA" id="ARBA00023098"/>
    </source>
</evidence>
<evidence type="ECO:0000256" key="5">
    <source>
        <dbReference type="ARBA" id="ARBA00022741"/>
    </source>
</evidence>
<organism evidence="12">
    <name type="scientific">marine metagenome</name>
    <dbReference type="NCBI Taxonomy" id="408172"/>
    <lineage>
        <taxon>unclassified sequences</taxon>
        <taxon>metagenomes</taxon>
        <taxon>ecological metagenomes</taxon>
    </lineage>
</organism>
<keyword evidence="8" id="KW-0443">Lipid metabolism</keyword>
<evidence type="ECO:0000256" key="2">
    <source>
        <dbReference type="ARBA" id="ARBA00011883"/>
    </source>
</evidence>
<evidence type="ECO:0000256" key="3">
    <source>
        <dbReference type="ARBA" id="ARBA00022516"/>
    </source>
</evidence>
<sequence>MAAYYLQFEKPIQPLDDKILELEAANESSQDTVKQITALMEERSRVIAEIYSNLSRWQRVQLARHPNRPFALDYIHYFSPEFIELHGDRHFMDDPAVVSGLGFLAGRKVAWVGQQKGRSTKENLHRNFGMMRPEGYRKALRIMKLAEKFKLPVITLMDTMGAYPGIGAEERGQGEAIARNLIGMAGLEVPIIGVVIGEGASGGALGIGLCDRILMMENTWYSVISPEGCASILYRDAARAEDAAEALKPTPDDLKKLGICDTIINEPDGGAHRNFKASADLLQSALIEALDELSGMDPESLLEGRIHKYDQLGIFQDDS</sequence>
<dbReference type="GO" id="GO:0005524">
    <property type="term" value="F:ATP binding"/>
    <property type="evidence" value="ECO:0007669"/>
    <property type="project" value="UniProtKB-KW"/>
</dbReference>
<proteinExistence type="inferred from homology"/>
<dbReference type="PRINTS" id="PR01069">
    <property type="entry name" value="ACCCTRFRASEA"/>
</dbReference>
<dbReference type="UniPathway" id="UPA00655">
    <property type="reaction ID" value="UER00711"/>
</dbReference>
<name>A0A381PK59_9ZZZZ</name>
<dbReference type="GO" id="GO:0006633">
    <property type="term" value="P:fatty acid biosynthetic process"/>
    <property type="evidence" value="ECO:0007669"/>
    <property type="project" value="UniProtKB-KW"/>
</dbReference>
<keyword evidence="9" id="KW-0275">Fatty acid biosynthesis</keyword>
<dbReference type="EC" id="2.1.3.15" evidence="2"/>
<reference evidence="12" key="1">
    <citation type="submission" date="2018-05" db="EMBL/GenBank/DDBJ databases">
        <authorList>
            <person name="Lanie J.A."/>
            <person name="Ng W.-L."/>
            <person name="Kazmierczak K.M."/>
            <person name="Andrzejewski T.M."/>
            <person name="Davidsen T.M."/>
            <person name="Wayne K.J."/>
            <person name="Tettelin H."/>
            <person name="Glass J.I."/>
            <person name="Rusch D."/>
            <person name="Podicherti R."/>
            <person name="Tsui H.-C.T."/>
            <person name="Winkler M.E."/>
        </authorList>
    </citation>
    <scope>NUCLEOTIDE SEQUENCE</scope>
</reference>
<dbReference type="SUPFAM" id="SSF52096">
    <property type="entry name" value="ClpP/crotonase"/>
    <property type="match status" value="1"/>
</dbReference>
<dbReference type="PANTHER" id="PTHR42853">
    <property type="entry name" value="ACETYL-COENZYME A CARBOXYLASE CARBOXYL TRANSFERASE SUBUNIT ALPHA"/>
    <property type="match status" value="1"/>
</dbReference>
<evidence type="ECO:0000313" key="12">
    <source>
        <dbReference type="EMBL" id="SUZ66459.1"/>
    </source>
</evidence>
<dbReference type="InterPro" id="IPR001095">
    <property type="entry name" value="Acetyl_CoA_COase_a_su"/>
</dbReference>
<evidence type="ECO:0000256" key="7">
    <source>
        <dbReference type="ARBA" id="ARBA00022840"/>
    </source>
</evidence>
<dbReference type="InterPro" id="IPR029045">
    <property type="entry name" value="ClpP/crotonase-like_dom_sf"/>
</dbReference>
<keyword evidence="6" id="KW-0276">Fatty acid metabolism</keyword>